<dbReference type="PROSITE" id="PS51900">
    <property type="entry name" value="CB"/>
    <property type="match status" value="1"/>
</dbReference>
<dbReference type="AlphaFoldDB" id="A0A9X4AP12"/>
<accession>A0A9X4AP12</accession>
<keyword evidence="2 4" id="KW-0238">DNA-binding</keyword>
<dbReference type="RefSeq" id="WP_272438197.1">
    <property type="nucleotide sequence ID" value="NZ_JAMQKB010000052.1"/>
</dbReference>
<dbReference type="InterPro" id="IPR010998">
    <property type="entry name" value="Integrase_recombinase_N"/>
</dbReference>
<evidence type="ECO:0000259" key="5">
    <source>
        <dbReference type="PROSITE" id="PS51898"/>
    </source>
</evidence>
<dbReference type="Gene3D" id="1.10.443.10">
    <property type="entry name" value="Intergrase catalytic core"/>
    <property type="match status" value="1"/>
</dbReference>
<dbReference type="InterPro" id="IPR050090">
    <property type="entry name" value="Tyrosine_recombinase_XerCD"/>
</dbReference>
<dbReference type="SUPFAM" id="SSF56349">
    <property type="entry name" value="DNA breaking-rejoining enzymes"/>
    <property type="match status" value="1"/>
</dbReference>
<dbReference type="Proteomes" id="UP001145050">
    <property type="component" value="Unassembled WGS sequence"/>
</dbReference>
<evidence type="ECO:0000313" key="8">
    <source>
        <dbReference type="Proteomes" id="UP001145050"/>
    </source>
</evidence>
<keyword evidence="3" id="KW-0233">DNA recombination</keyword>
<reference evidence="7" key="1">
    <citation type="submission" date="2022-06" db="EMBL/GenBank/DDBJ databases">
        <title>Aquibacillus sp. a new bacterium isolated from soil saline samples.</title>
        <authorList>
            <person name="Galisteo C."/>
            <person name="De La Haba R."/>
            <person name="Sanchez-Porro C."/>
            <person name="Ventosa A."/>
        </authorList>
    </citation>
    <scope>NUCLEOTIDE SEQUENCE</scope>
    <source>
        <strain evidence="7">3ASR75-11</strain>
    </source>
</reference>
<dbReference type="InterPro" id="IPR013762">
    <property type="entry name" value="Integrase-like_cat_sf"/>
</dbReference>
<dbReference type="PROSITE" id="PS51898">
    <property type="entry name" value="TYR_RECOMBINASE"/>
    <property type="match status" value="1"/>
</dbReference>
<evidence type="ECO:0000256" key="4">
    <source>
        <dbReference type="PROSITE-ProRule" id="PRU01248"/>
    </source>
</evidence>
<evidence type="ECO:0000256" key="1">
    <source>
        <dbReference type="ARBA" id="ARBA00022908"/>
    </source>
</evidence>
<dbReference type="EMBL" id="JAMQKB010000052">
    <property type="protein sequence ID" value="MDC3426369.1"/>
    <property type="molecule type" value="Genomic_DNA"/>
</dbReference>
<dbReference type="CDD" id="cd01188">
    <property type="entry name" value="INT_RitA_C_like"/>
    <property type="match status" value="1"/>
</dbReference>
<evidence type="ECO:0000259" key="6">
    <source>
        <dbReference type="PROSITE" id="PS51900"/>
    </source>
</evidence>
<feature type="domain" description="Tyr recombinase" evidence="5">
    <location>
        <begin position="215"/>
        <end position="401"/>
    </location>
</feature>
<dbReference type="GO" id="GO:0006310">
    <property type="term" value="P:DNA recombination"/>
    <property type="evidence" value="ECO:0007669"/>
    <property type="project" value="UniProtKB-KW"/>
</dbReference>
<name>A0A9X4AP12_9BACI</name>
<keyword evidence="8" id="KW-1185">Reference proteome</keyword>
<evidence type="ECO:0000256" key="3">
    <source>
        <dbReference type="ARBA" id="ARBA00023172"/>
    </source>
</evidence>
<dbReference type="PANTHER" id="PTHR30349">
    <property type="entry name" value="PHAGE INTEGRASE-RELATED"/>
    <property type="match status" value="1"/>
</dbReference>
<dbReference type="Gene3D" id="1.10.150.130">
    <property type="match status" value="1"/>
</dbReference>
<comment type="caution">
    <text evidence="7">The sequence shown here is derived from an EMBL/GenBank/DDBJ whole genome shotgun (WGS) entry which is preliminary data.</text>
</comment>
<proteinExistence type="predicted"/>
<keyword evidence="1" id="KW-0229">DNA integration</keyword>
<organism evidence="7 8">
    <name type="scientific">Terrihalobacillus insolitus</name>
    <dbReference type="NCBI Taxonomy" id="2950438"/>
    <lineage>
        <taxon>Bacteria</taxon>
        <taxon>Bacillati</taxon>
        <taxon>Bacillota</taxon>
        <taxon>Bacilli</taxon>
        <taxon>Bacillales</taxon>
        <taxon>Bacillaceae</taxon>
        <taxon>Terrihalobacillus</taxon>
    </lineage>
</organism>
<dbReference type="Pfam" id="PF00589">
    <property type="entry name" value="Phage_integrase"/>
    <property type="match status" value="1"/>
</dbReference>
<dbReference type="InterPro" id="IPR004107">
    <property type="entry name" value="Integrase_SAM-like_N"/>
</dbReference>
<dbReference type="Pfam" id="PF02899">
    <property type="entry name" value="Phage_int_SAM_1"/>
    <property type="match status" value="1"/>
</dbReference>
<dbReference type="PANTHER" id="PTHR30349:SF81">
    <property type="entry name" value="TYROSINE RECOMBINASE XERC"/>
    <property type="match status" value="1"/>
</dbReference>
<feature type="domain" description="Core-binding (CB)" evidence="6">
    <location>
        <begin position="109"/>
        <end position="192"/>
    </location>
</feature>
<protein>
    <submittedName>
        <fullName evidence="7">Site-specific integrase</fullName>
    </submittedName>
</protein>
<evidence type="ECO:0000313" key="7">
    <source>
        <dbReference type="EMBL" id="MDC3426369.1"/>
    </source>
</evidence>
<sequence length="415" mass="48058">MKSEKKQTLCEITSEVEAYFDGLSYHKVRIRVYQNGWKLLKQFMEEHRMKFFNAKVCDAFITSVLNEMSYSDLSKKEKDTIRSANVLTEYQTTGMIRFRSVRKDYNFEGEIGNLMQSFLSYRKAQGMSEDTITSNKLYLHRFLTYLNSNSILVLSDLGKQQILGFINTLGFSSKSTIHCTLSSIRCFLRYLFDNKYLDYDLTYLVPKSSYKKEARLPTTYTKEEIERLLNAVDRSSPKGKRDIAMILLAARLGLRASDICGLKFENIYWETNTIHLIQRKTKEKIELPLLAEIGNVIIDYLKYGRPSSDLPYIFLRAAQPYDKLEEPTLHSIVSFYLKRAGIKNADQKKHGPHALRHSLAGILLEQKTPVPVISEVLGHSNTESTKTYLRIDLKSLRQCALEVPKIQSPYYQEVY</sequence>
<dbReference type="GO" id="GO:0015074">
    <property type="term" value="P:DNA integration"/>
    <property type="evidence" value="ECO:0007669"/>
    <property type="project" value="UniProtKB-KW"/>
</dbReference>
<dbReference type="GO" id="GO:0003677">
    <property type="term" value="F:DNA binding"/>
    <property type="evidence" value="ECO:0007669"/>
    <property type="project" value="UniProtKB-UniRule"/>
</dbReference>
<gene>
    <name evidence="7" type="ORF">NC797_18130</name>
</gene>
<dbReference type="InterPro" id="IPR002104">
    <property type="entry name" value="Integrase_catalytic"/>
</dbReference>
<evidence type="ECO:0000256" key="2">
    <source>
        <dbReference type="ARBA" id="ARBA00023125"/>
    </source>
</evidence>
<dbReference type="InterPro" id="IPR011010">
    <property type="entry name" value="DNA_brk_join_enz"/>
</dbReference>
<dbReference type="InterPro" id="IPR044068">
    <property type="entry name" value="CB"/>
</dbReference>